<organism evidence="1 2">
    <name type="scientific">Shewanella electrica</name>
    <dbReference type="NCBI Taxonomy" id="515560"/>
    <lineage>
        <taxon>Bacteria</taxon>
        <taxon>Pseudomonadati</taxon>
        <taxon>Pseudomonadota</taxon>
        <taxon>Gammaproteobacteria</taxon>
        <taxon>Alteromonadales</taxon>
        <taxon>Shewanellaceae</taxon>
        <taxon>Shewanella</taxon>
    </lineage>
</organism>
<feature type="non-terminal residue" evidence="1">
    <location>
        <position position="1"/>
    </location>
</feature>
<evidence type="ECO:0000313" key="1">
    <source>
        <dbReference type="EMBL" id="MCS4558920.1"/>
    </source>
</evidence>
<comment type="caution">
    <text evidence="1">The sequence shown here is derived from an EMBL/GenBank/DDBJ whole genome shotgun (WGS) entry which is preliminary data.</text>
</comment>
<evidence type="ECO:0000313" key="2">
    <source>
        <dbReference type="Proteomes" id="UP001201549"/>
    </source>
</evidence>
<gene>
    <name evidence="1" type="ORF">L9G74_21105</name>
</gene>
<reference evidence="2" key="1">
    <citation type="submission" date="2023-07" db="EMBL/GenBank/DDBJ databases">
        <title>Shewanella mangrovi sp. nov., an acetaldehyde- degrading bacterium isolated from mangrove sediment.</title>
        <authorList>
            <person name="Liu Y."/>
        </authorList>
    </citation>
    <scope>NUCLEOTIDE SEQUENCE [LARGE SCALE GENOMIC DNA]</scope>
    <source>
        <strain evidence="2">C32</strain>
    </source>
</reference>
<keyword evidence="2" id="KW-1185">Reference proteome</keyword>
<dbReference type="EMBL" id="JAKOGG010000413">
    <property type="protein sequence ID" value="MCS4558920.1"/>
    <property type="molecule type" value="Genomic_DNA"/>
</dbReference>
<accession>A0ABT2FRH3</accession>
<dbReference type="Proteomes" id="UP001201549">
    <property type="component" value="Unassembled WGS sequence"/>
</dbReference>
<name>A0ABT2FRH3_9GAMM</name>
<protein>
    <submittedName>
        <fullName evidence="1">Uncharacterized protein</fullName>
    </submittedName>
</protein>
<sequence>GSSMLRCARISQKMHSVALRYSMSEKALQFLESGVDKLTCEVENLLSHINLNGNGNDTGQSSGFCNGAMAESLGHSESMYSEGA</sequence>
<proteinExistence type="predicted"/>